<evidence type="ECO:0000256" key="1">
    <source>
        <dbReference type="SAM" id="Phobius"/>
    </source>
</evidence>
<dbReference type="Proteomes" id="UP000192907">
    <property type="component" value="Unassembled WGS sequence"/>
</dbReference>
<keyword evidence="3" id="KW-1185">Reference proteome</keyword>
<proteinExistence type="predicted"/>
<accession>A0A1Y6B9A7</accession>
<dbReference type="STRING" id="1513793.SAMN06296036_102197"/>
<dbReference type="AlphaFoldDB" id="A0A1Y6B9A7"/>
<sequence>MYLVALIYIIIYALSALYLLFDLITVRNFWLSNVSAEHLDNMKPFLTLLLSSLLGSASLGIQAIFHFQVTSKLDNKHLLGYFLCPLLGSILSFFIFSLIHTGLIALSGESTSSSASQYSLIVIGFISGYGWDPVLTKLQKLVFEVLGVEFSTFDKYASNEEAADGKSN</sequence>
<dbReference type="EMBL" id="FWZT01000002">
    <property type="protein sequence ID" value="SME95303.1"/>
    <property type="molecule type" value="Genomic_DNA"/>
</dbReference>
<name>A0A1Y6B9A7_9BACT</name>
<reference evidence="3" key="1">
    <citation type="submission" date="2017-04" db="EMBL/GenBank/DDBJ databases">
        <authorList>
            <person name="Varghese N."/>
            <person name="Submissions S."/>
        </authorList>
    </citation>
    <scope>NUCLEOTIDE SEQUENCE [LARGE SCALE GENOMIC DNA]</scope>
    <source>
        <strain evidence="3">RKEM611</strain>
    </source>
</reference>
<evidence type="ECO:0000313" key="3">
    <source>
        <dbReference type="Proteomes" id="UP000192907"/>
    </source>
</evidence>
<keyword evidence="1" id="KW-0472">Membrane</keyword>
<feature type="transmembrane region" description="Helical" evidence="1">
    <location>
        <begin position="79"/>
        <end position="106"/>
    </location>
</feature>
<protein>
    <submittedName>
        <fullName evidence="2">Uncharacterized protein</fullName>
    </submittedName>
</protein>
<gene>
    <name evidence="2" type="ORF">SAMN06296036_102197</name>
</gene>
<keyword evidence="1" id="KW-1133">Transmembrane helix</keyword>
<feature type="transmembrane region" description="Helical" evidence="1">
    <location>
        <begin position="6"/>
        <end position="24"/>
    </location>
</feature>
<dbReference type="RefSeq" id="WP_132315372.1">
    <property type="nucleotide sequence ID" value="NZ_FWZT01000002.1"/>
</dbReference>
<evidence type="ECO:0000313" key="2">
    <source>
        <dbReference type="EMBL" id="SME95303.1"/>
    </source>
</evidence>
<keyword evidence="1" id="KW-0812">Transmembrane</keyword>
<organism evidence="2 3">
    <name type="scientific">Pseudobacteriovorax antillogorgiicola</name>
    <dbReference type="NCBI Taxonomy" id="1513793"/>
    <lineage>
        <taxon>Bacteria</taxon>
        <taxon>Pseudomonadati</taxon>
        <taxon>Bdellovibrionota</taxon>
        <taxon>Oligoflexia</taxon>
        <taxon>Oligoflexales</taxon>
        <taxon>Pseudobacteriovoracaceae</taxon>
        <taxon>Pseudobacteriovorax</taxon>
    </lineage>
</organism>
<feature type="transmembrane region" description="Helical" evidence="1">
    <location>
        <begin position="45"/>
        <end position="67"/>
    </location>
</feature>